<keyword evidence="2" id="KW-1185">Reference proteome</keyword>
<sequence>MVTPEATSFQRGSCGYEYPASLYLLGLVPRNKSSLLLGHLFVSYIQLYPHSFDFARFV</sequence>
<proteinExistence type="predicted"/>
<reference evidence="1 2" key="1">
    <citation type="journal article" date="2008" name="Nature">
        <title>The genome of Laccaria bicolor provides insights into mycorrhizal symbiosis.</title>
        <authorList>
            <person name="Martin F."/>
            <person name="Aerts A."/>
            <person name="Ahren D."/>
            <person name="Brun A."/>
            <person name="Danchin E.G.J."/>
            <person name="Duchaussoy F."/>
            <person name="Gibon J."/>
            <person name="Kohler A."/>
            <person name="Lindquist E."/>
            <person name="Pereda V."/>
            <person name="Salamov A."/>
            <person name="Shapiro H.J."/>
            <person name="Wuyts J."/>
            <person name="Blaudez D."/>
            <person name="Buee M."/>
            <person name="Brokstein P."/>
            <person name="Canbaeck B."/>
            <person name="Cohen D."/>
            <person name="Courty P.E."/>
            <person name="Coutinho P.M."/>
            <person name="Delaruelle C."/>
            <person name="Detter J.C."/>
            <person name="Deveau A."/>
            <person name="DiFazio S."/>
            <person name="Duplessis S."/>
            <person name="Fraissinet-Tachet L."/>
            <person name="Lucic E."/>
            <person name="Frey-Klett P."/>
            <person name="Fourrey C."/>
            <person name="Feussner I."/>
            <person name="Gay G."/>
            <person name="Grimwood J."/>
            <person name="Hoegger P.J."/>
            <person name="Jain P."/>
            <person name="Kilaru S."/>
            <person name="Labbe J."/>
            <person name="Lin Y.C."/>
            <person name="Legue V."/>
            <person name="Le Tacon F."/>
            <person name="Marmeisse R."/>
            <person name="Melayah D."/>
            <person name="Montanini B."/>
            <person name="Muratet M."/>
            <person name="Nehls U."/>
            <person name="Niculita-Hirzel H."/>
            <person name="Oudot-Le Secq M.P."/>
            <person name="Peter M."/>
            <person name="Quesneville H."/>
            <person name="Rajashekar B."/>
            <person name="Reich M."/>
            <person name="Rouhier N."/>
            <person name="Schmutz J."/>
            <person name="Yin T."/>
            <person name="Chalot M."/>
            <person name="Henrissat B."/>
            <person name="Kuees U."/>
            <person name="Lucas S."/>
            <person name="Van de Peer Y."/>
            <person name="Podila G.K."/>
            <person name="Polle A."/>
            <person name="Pukkila P.J."/>
            <person name="Richardson P.M."/>
            <person name="Rouze P."/>
            <person name="Sanders I.R."/>
            <person name="Stajich J.E."/>
            <person name="Tunlid A."/>
            <person name="Tuskan G."/>
            <person name="Grigoriev I.V."/>
        </authorList>
    </citation>
    <scope>NUCLEOTIDE SEQUENCE [LARGE SCALE GENOMIC DNA]</scope>
    <source>
        <strain evidence="2">S238N-H82 / ATCC MYA-4686</strain>
    </source>
</reference>
<dbReference type="HOGENOM" id="CLU_2979485_0_0_1"/>
<dbReference type="KEGG" id="lbc:LACBIDRAFT_313580"/>
<accession>B0D0B3</accession>
<dbReference type="EMBL" id="DS547095">
    <property type="protein sequence ID" value="EDR11800.1"/>
    <property type="molecule type" value="Genomic_DNA"/>
</dbReference>
<protein>
    <submittedName>
        <fullName evidence="1">Predicted protein</fullName>
    </submittedName>
</protein>
<evidence type="ECO:0000313" key="1">
    <source>
        <dbReference type="EMBL" id="EDR11800.1"/>
    </source>
</evidence>
<evidence type="ECO:0000313" key="2">
    <source>
        <dbReference type="Proteomes" id="UP000001194"/>
    </source>
</evidence>
<dbReference type="AlphaFoldDB" id="B0D0B3"/>
<dbReference type="GeneID" id="6073127"/>
<dbReference type="Proteomes" id="UP000001194">
    <property type="component" value="Unassembled WGS sequence"/>
</dbReference>
<gene>
    <name evidence="1" type="ORF">LACBIDRAFT_313580</name>
</gene>
<name>B0D0B3_LACBS</name>
<dbReference type="RefSeq" id="XP_001877697.1">
    <property type="nucleotide sequence ID" value="XM_001877662.1"/>
</dbReference>
<dbReference type="InParanoid" id="B0D0B3"/>
<organism evidence="2">
    <name type="scientific">Laccaria bicolor (strain S238N-H82 / ATCC MYA-4686)</name>
    <name type="common">Bicoloured deceiver</name>
    <name type="synonym">Laccaria laccata var. bicolor</name>
    <dbReference type="NCBI Taxonomy" id="486041"/>
    <lineage>
        <taxon>Eukaryota</taxon>
        <taxon>Fungi</taxon>
        <taxon>Dikarya</taxon>
        <taxon>Basidiomycota</taxon>
        <taxon>Agaricomycotina</taxon>
        <taxon>Agaricomycetes</taxon>
        <taxon>Agaricomycetidae</taxon>
        <taxon>Agaricales</taxon>
        <taxon>Agaricineae</taxon>
        <taxon>Hydnangiaceae</taxon>
        <taxon>Laccaria</taxon>
    </lineage>
</organism>